<dbReference type="EMBL" id="JAKWBI020000095">
    <property type="protein sequence ID" value="KAJ2902964.1"/>
    <property type="molecule type" value="Genomic_DNA"/>
</dbReference>
<reference evidence="1" key="1">
    <citation type="submission" date="2022-07" db="EMBL/GenBank/DDBJ databases">
        <title>Draft genome sequence of Zalerion maritima ATCC 34329, a (micro)plastics degrading marine fungus.</title>
        <authorList>
            <person name="Paco A."/>
            <person name="Goncalves M.F.M."/>
            <person name="Rocha-Santos T.A.P."/>
            <person name="Alves A."/>
        </authorList>
    </citation>
    <scope>NUCLEOTIDE SEQUENCE</scope>
    <source>
        <strain evidence="1">ATCC 34329</strain>
    </source>
</reference>
<dbReference type="Proteomes" id="UP001201980">
    <property type="component" value="Unassembled WGS sequence"/>
</dbReference>
<comment type="caution">
    <text evidence="1">The sequence shown here is derived from an EMBL/GenBank/DDBJ whole genome shotgun (WGS) entry which is preliminary data.</text>
</comment>
<protein>
    <submittedName>
        <fullName evidence="1">Uncharacterized protein</fullName>
    </submittedName>
</protein>
<name>A0AAD5RS43_9PEZI</name>
<organism evidence="1 2">
    <name type="scientific">Zalerion maritima</name>
    <dbReference type="NCBI Taxonomy" id="339359"/>
    <lineage>
        <taxon>Eukaryota</taxon>
        <taxon>Fungi</taxon>
        <taxon>Dikarya</taxon>
        <taxon>Ascomycota</taxon>
        <taxon>Pezizomycotina</taxon>
        <taxon>Sordariomycetes</taxon>
        <taxon>Lulworthiomycetidae</taxon>
        <taxon>Lulworthiales</taxon>
        <taxon>Lulworthiaceae</taxon>
        <taxon>Zalerion</taxon>
    </lineage>
</organism>
<sequence length="78" mass="8273">MPGKNRSGGYGRNWGRRRVGFLQTIHVALVSLQTAPGDIELAGGGINSTECHGLSIGEIIHCIKLEIEAAAAVFEART</sequence>
<keyword evidence="2" id="KW-1185">Reference proteome</keyword>
<accession>A0AAD5RS43</accession>
<evidence type="ECO:0000313" key="1">
    <source>
        <dbReference type="EMBL" id="KAJ2902964.1"/>
    </source>
</evidence>
<gene>
    <name evidence="1" type="ORF">MKZ38_010616</name>
</gene>
<evidence type="ECO:0000313" key="2">
    <source>
        <dbReference type="Proteomes" id="UP001201980"/>
    </source>
</evidence>
<dbReference type="AlphaFoldDB" id="A0AAD5RS43"/>
<proteinExistence type="predicted"/>